<name>A0ABM8DNB1_9BACT</name>
<gene>
    <name evidence="2" type="ORF">GETHOR_05080</name>
</gene>
<evidence type="ECO:0000313" key="2">
    <source>
        <dbReference type="EMBL" id="BDU68407.1"/>
    </source>
</evidence>
<dbReference type="RefSeq" id="WP_286355039.1">
    <property type="nucleotide sequence ID" value="NZ_AP027079.1"/>
</dbReference>
<proteinExistence type="predicted"/>
<keyword evidence="3" id="KW-1185">Reference proteome</keyword>
<feature type="domain" description="FRG" evidence="1">
    <location>
        <begin position="23"/>
        <end position="119"/>
    </location>
</feature>
<sequence length="236" mass="26931">MDTHYLNETVDIHKFFRAYRSHPPGGWWFRGQADISWPLLPKAGRPENFLPDNRDLGRFSHWRFSAAAYFDSLPQNDWECLAMAQHHGLATRLLDWTSNPLVALYFACCEHNDVDGAVYLYDPDRFVKEDALPLDATVVGVAYIPRAIAPRILNQKGAFTLHGPPTAEIEDKPHMIWTEHSNLARLGIRKEQKPEILTMLNDYGVNQVSLFPDLDGLSNHINWETRLMVKPSGPNA</sequence>
<evidence type="ECO:0000259" key="1">
    <source>
        <dbReference type="SMART" id="SM00901"/>
    </source>
</evidence>
<dbReference type="EMBL" id="AP027079">
    <property type="protein sequence ID" value="BDU68407.1"/>
    <property type="molecule type" value="Genomic_DNA"/>
</dbReference>
<organism evidence="2 3">
    <name type="scientific">Geothrix oryzae</name>
    <dbReference type="NCBI Taxonomy" id="2927975"/>
    <lineage>
        <taxon>Bacteria</taxon>
        <taxon>Pseudomonadati</taxon>
        <taxon>Acidobacteriota</taxon>
        <taxon>Holophagae</taxon>
        <taxon>Holophagales</taxon>
        <taxon>Holophagaceae</taxon>
        <taxon>Geothrix</taxon>
    </lineage>
</organism>
<dbReference type="Pfam" id="PF08867">
    <property type="entry name" value="FRG"/>
    <property type="match status" value="1"/>
</dbReference>
<evidence type="ECO:0000313" key="3">
    <source>
        <dbReference type="Proteomes" id="UP001242010"/>
    </source>
</evidence>
<dbReference type="SMART" id="SM00901">
    <property type="entry name" value="FRG"/>
    <property type="match status" value="1"/>
</dbReference>
<reference evidence="3" key="1">
    <citation type="journal article" date="2023" name="Int. J. Syst. Evol. Microbiol.">
        <title>Mesoterricola silvestris gen. nov., sp. nov., Mesoterricola sediminis sp. nov., Geothrix oryzae sp. nov., Geothrix edaphica sp. nov., Geothrix rubra sp. nov., and Geothrix limicola sp. nov., six novel members of Acidobacteriota isolated from soils.</title>
        <authorList>
            <person name="Itoh H."/>
            <person name="Sugisawa Y."/>
            <person name="Mise K."/>
            <person name="Xu Z."/>
            <person name="Kuniyasu M."/>
            <person name="Ushijima N."/>
            <person name="Kawano K."/>
            <person name="Kobayashi E."/>
            <person name="Shiratori Y."/>
            <person name="Masuda Y."/>
            <person name="Senoo K."/>
        </authorList>
    </citation>
    <scope>NUCLEOTIDE SEQUENCE [LARGE SCALE GENOMIC DNA]</scope>
    <source>
        <strain evidence="3">Red222</strain>
    </source>
</reference>
<dbReference type="InterPro" id="IPR014966">
    <property type="entry name" value="FRG-dom"/>
</dbReference>
<accession>A0ABM8DNB1</accession>
<protein>
    <recommendedName>
        <fullName evidence="1">FRG domain-containing protein</fullName>
    </recommendedName>
</protein>
<dbReference type="Proteomes" id="UP001242010">
    <property type="component" value="Chromosome"/>
</dbReference>